<dbReference type="OrthoDB" id="2357740at2759"/>
<keyword evidence="3" id="KW-1185">Reference proteome</keyword>
<evidence type="ECO:0000256" key="1">
    <source>
        <dbReference type="SAM" id="MobiDB-lite"/>
    </source>
</evidence>
<protein>
    <submittedName>
        <fullName evidence="2">Uncharacterized protein</fullName>
    </submittedName>
</protein>
<dbReference type="AlphaFoldDB" id="A0A9P6RQS4"/>
<dbReference type="EMBL" id="JAAAIP010000101">
    <property type="protein sequence ID" value="KAG0325781.1"/>
    <property type="molecule type" value="Genomic_DNA"/>
</dbReference>
<feature type="region of interest" description="Disordered" evidence="1">
    <location>
        <begin position="29"/>
        <end position="134"/>
    </location>
</feature>
<feature type="compositionally biased region" description="Polar residues" evidence="1">
    <location>
        <begin position="113"/>
        <end position="126"/>
    </location>
</feature>
<comment type="caution">
    <text evidence="2">The sequence shown here is derived from an EMBL/GenBank/DDBJ whole genome shotgun (WGS) entry which is preliminary data.</text>
</comment>
<evidence type="ECO:0000313" key="3">
    <source>
        <dbReference type="Proteomes" id="UP000738325"/>
    </source>
</evidence>
<evidence type="ECO:0000313" key="2">
    <source>
        <dbReference type="EMBL" id="KAG0325781.1"/>
    </source>
</evidence>
<feature type="region of interest" description="Disordered" evidence="1">
    <location>
        <begin position="281"/>
        <end position="300"/>
    </location>
</feature>
<reference evidence="2" key="1">
    <citation type="journal article" date="2020" name="Fungal Divers.">
        <title>Resolving the Mortierellaceae phylogeny through synthesis of multi-gene phylogenetics and phylogenomics.</title>
        <authorList>
            <person name="Vandepol N."/>
            <person name="Liber J."/>
            <person name="Desiro A."/>
            <person name="Na H."/>
            <person name="Kennedy M."/>
            <person name="Barry K."/>
            <person name="Grigoriev I.V."/>
            <person name="Miller A.N."/>
            <person name="O'Donnell K."/>
            <person name="Stajich J.E."/>
            <person name="Bonito G."/>
        </authorList>
    </citation>
    <scope>NUCLEOTIDE SEQUENCE</scope>
    <source>
        <strain evidence="2">REB-010B</strain>
    </source>
</reference>
<sequence length="368" mass="40168">MLSTKVLSSGFLRPAVGSAIRQQQQTCAFSISTRHQEQEQEQPRKSEHSVDRTPYRSPRYLLELAERQKRGGAGAGAGGAEASGRRSGGYPRSGDLDSPRRPSNTRRPRFSDRQSSSDSGNVTSPSRFKAQPSIPYNTSKELQFEEEIDWEVSSVLKSRPLYANIAAGRGTIPELGTAAVSGSQYNTALPGTAISAHITGVRTHGVFDPEVEQSLIQDLATVTLQADKDHRKKADLTSVENQPVLFNLTHNVQEVMNPRNKINRFNNGNIKHVANISYDSSASDEVSSSGTSSTDLQQERSWKRLERLGGDYTRASSPSSLLASKAVASENGKALFETVSRLVGQNQSIGLEDKKRFMKAIEKGLGGY</sequence>
<accession>A0A9P6RQS4</accession>
<feature type="compositionally biased region" description="Gly residues" evidence="1">
    <location>
        <begin position="71"/>
        <end position="81"/>
    </location>
</feature>
<organism evidence="2 3">
    <name type="scientific">Dissophora globulifera</name>
    <dbReference type="NCBI Taxonomy" id="979702"/>
    <lineage>
        <taxon>Eukaryota</taxon>
        <taxon>Fungi</taxon>
        <taxon>Fungi incertae sedis</taxon>
        <taxon>Mucoromycota</taxon>
        <taxon>Mortierellomycotina</taxon>
        <taxon>Mortierellomycetes</taxon>
        <taxon>Mortierellales</taxon>
        <taxon>Mortierellaceae</taxon>
        <taxon>Dissophora</taxon>
    </lineage>
</organism>
<feature type="compositionally biased region" description="Basic and acidic residues" evidence="1">
    <location>
        <begin position="34"/>
        <end position="54"/>
    </location>
</feature>
<proteinExistence type="predicted"/>
<name>A0A9P6RQS4_9FUNG</name>
<feature type="compositionally biased region" description="Low complexity" evidence="1">
    <location>
        <begin position="281"/>
        <end position="295"/>
    </location>
</feature>
<gene>
    <name evidence="2" type="ORF">BGZ99_000158</name>
</gene>
<dbReference type="Proteomes" id="UP000738325">
    <property type="component" value="Unassembled WGS sequence"/>
</dbReference>